<dbReference type="Pfam" id="PF13469">
    <property type="entry name" value="Sulfotransfer_3"/>
    <property type="match status" value="1"/>
</dbReference>
<evidence type="ECO:0000313" key="1">
    <source>
        <dbReference type="EMBL" id="MYN26273.1"/>
    </source>
</evidence>
<reference evidence="1 2" key="1">
    <citation type="submission" date="2019-12" db="EMBL/GenBank/DDBJ databases">
        <title>Novel species isolated from a subtropical stream in China.</title>
        <authorList>
            <person name="Lu H."/>
        </authorList>
    </citation>
    <scope>NUCLEOTIDE SEQUENCE [LARGE SCALE GENOMIC DNA]</scope>
    <source>
        <strain evidence="1 2">CY42W</strain>
    </source>
</reference>
<keyword evidence="2" id="KW-1185">Reference proteome</keyword>
<organism evidence="1 2">
    <name type="scientific">Duganella levis</name>
    <dbReference type="NCBI Taxonomy" id="2692169"/>
    <lineage>
        <taxon>Bacteria</taxon>
        <taxon>Pseudomonadati</taxon>
        <taxon>Pseudomonadota</taxon>
        <taxon>Betaproteobacteria</taxon>
        <taxon>Burkholderiales</taxon>
        <taxon>Oxalobacteraceae</taxon>
        <taxon>Telluria group</taxon>
        <taxon>Duganella</taxon>
    </lineage>
</organism>
<evidence type="ECO:0008006" key="3">
    <source>
        <dbReference type="Google" id="ProtNLM"/>
    </source>
</evidence>
<sequence>MANDVLVIAGMHRSGTSLITHWLHDCGLQVGENLVGAGTGNVEGHFEDEDFFQLHQQILADKGAHPDGLHPPETMTPTRQEQAQMHALITARNASFQQWGWKEPRTCLFLDTYSTLLPEAKYLVLLRDYQEVVHSLLKRDVSLLDNKYQGKSWPHRMAWKYFYRSMRLAQHRRKHRERYLKAWLAYNQMILKTLRALPEDRYLVVSYQSMQSECAEVFSFLSSHWPFKLQYKKFASVYRKELISRKADVAPAAVTPELLDEAQQLDASLQSYLQRSRQRLAELALLR</sequence>
<accession>A0ABW9VX83</accession>
<dbReference type="RefSeq" id="WP_161054302.1">
    <property type="nucleotide sequence ID" value="NZ_WWCT01000004.1"/>
</dbReference>
<dbReference type="Gene3D" id="3.40.50.300">
    <property type="entry name" value="P-loop containing nucleotide triphosphate hydrolases"/>
    <property type="match status" value="1"/>
</dbReference>
<comment type="caution">
    <text evidence="1">The sequence shown here is derived from an EMBL/GenBank/DDBJ whole genome shotgun (WGS) entry which is preliminary data.</text>
</comment>
<dbReference type="InterPro" id="IPR027417">
    <property type="entry name" value="P-loop_NTPase"/>
</dbReference>
<dbReference type="EMBL" id="WWCT01000004">
    <property type="protein sequence ID" value="MYN26273.1"/>
    <property type="molecule type" value="Genomic_DNA"/>
</dbReference>
<dbReference type="Proteomes" id="UP000642144">
    <property type="component" value="Unassembled WGS sequence"/>
</dbReference>
<gene>
    <name evidence="1" type="ORF">GTP69_07630</name>
</gene>
<evidence type="ECO:0000313" key="2">
    <source>
        <dbReference type="Proteomes" id="UP000642144"/>
    </source>
</evidence>
<dbReference type="SUPFAM" id="SSF52540">
    <property type="entry name" value="P-loop containing nucleoside triphosphate hydrolases"/>
    <property type="match status" value="1"/>
</dbReference>
<protein>
    <recommendedName>
        <fullName evidence="3">Sulfotransferase family protein</fullName>
    </recommendedName>
</protein>
<proteinExistence type="predicted"/>
<name>A0ABW9VX83_9BURK</name>